<feature type="binding site" evidence="5">
    <location>
        <position position="173"/>
    </location>
    <ligand>
        <name>molybdate</name>
        <dbReference type="ChEBI" id="CHEBI:36264"/>
    </ligand>
</feature>
<keyword evidence="3 5" id="KW-0479">Metal-binding</keyword>
<comment type="similarity">
    <text evidence="1">Belongs to the bacterial solute-binding protein ModA family.</text>
</comment>
<feature type="chain" id="PRO_5006146662" evidence="6">
    <location>
        <begin position="29"/>
        <end position="283"/>
    </location>
</feature>
<dbReference type="PANTHER" id="PTHR30632:SF0">
    <property type="entry name" value="SULFATE-BINDING PROTEIN"/>
    <property type="match status" value="1"/>
</dbReference>
<keyword evidence="4 6" id="KW-0732">Signal</keyword>
<keyword evidence="2 5" id="KW-0500">Molybdenum</keyword>
<dbReference type="GO" id="GO:1901359">
    <property type="term" value="F:tungstate binding"/>
    <property type="evidence" value="ECO:0007669"/>
    <property type="project" value="UniProtKB-ARBA"/>
</dbReference>
<dbReference type="Pfam" id="PF13531">
    <property type="entry name" value="SBP_bac_11"/>
    <property type="match status" value="1"/>
</dbReference>
<accession>A0A0P7YV11</accession>
<dbReference type="InterPro" id="IPR005950">
    <property type="entry name" value="ModA"/>
</dbReference>
<feature type="binding site" evidence="5">
    <location>
        <position position="200"/>
    </location>
    <ligand>
        <name>molybdate</name>
        <dbReference type="ChEBI" id="CHEBI:36264"/>
    </ligand>
</feature>
<protein>
    <submittedName>
        <fullName evidence="7">ABC-type molybdenum uptake system substrate-binding component ModA</fullName>
    </submittedName>
</protein>
<dbReference type="Gene3D" id="3.40.190.10">
    <property type="entry name" value="Periplasmic binding protein-like II"/>
    <property type="match status" value="2"/>
</dbReference>
<feature type="signal peptide" evidence="6">
    <location>
        <begin position="1"/>
        <end position="28"/>
    </location>
</feature>
<reference evidence="7 8" key="1">
    <citation type="submission" date="2015-09" db="EMBL/GenBank/DDBJ databases">
        <title>Identification and resolution of microdiversity through metagenomic sequencing of parallel consortia.</title>
        <authorList>
            <person name="Nelson W.C."/>
            <person name="Romine M.F."/>
            <person name="Lindemann S.R."/>
        </authorList>
    </citation>
    <scope>NUCLEOTIDE SEQUENCE [LARGE SCALE GENOMIC DNA]</scope>
    <source>
        <strain evidence="7">Ana</strain>
    </source>
</reference>
<comment type="caution">
    <text evidence="7">The sequence shown here is derived from an EMBL/GenBank/DDBJ whole genome shotgun (WGS) entry which is preliminary data.</text>
</comment>
<dbReference type="InterPro" id="IPR050682">
    <property type="entry name" value="ModA/WtpA"/>
</dbReference>
<dbReference type="AlphaFoldDB" id="A0A0P7YV11"/>
<dbReference type="FunFam" id="3.40.190.10:FF:000035">
    <property type="entry name" value="Molybdate ABC transporter substrate-binding protein"/>
    <property type="match status" value="1"/>
</dbReference>
<evidence type="ECO:0000313" key="8">
    <source>
        <dbReference type="Proteomes" id="UP000050465"/>
    </source>
</evidence>
<evidence type="ECO:0000256" key="4">
    <source>
        <dbReference type="ARBA" id="ARBA00022729"/>
    </source>
</evidence>
<dbReference type="PANTHER" id="PTHR30632">
    <property type="entry name" value="MOLYBDATE-BINDING PERIPLASMIC PROTEIN"/>
    <property type="match status" value="1"/>
</dbReference>
<dbReference type="GO" id="GO:0030973">
    <property type="term" value="F:molybdate ion binding"/>
    <property type="evidence" value="ECO:0007669"/>
    <property type="project" value="TreeGrafter"/>
</dbReference>
<dbReference type="STRING" id="1666911.HLUCCA11_15570"/>
<evidence type="ECO:0000256" key="6">
    <source>
        <dbReference type="SAM" id="SignalP"/>
    </source>
</evidence>
<sequence length="283" mass="30190">MMKTMKRRNFTMLSALALVTCLGTLSCTQPTSPTSPAAAETNATKAATKTTTKTVDLTISVAASVQDAMKAVQEAYQDEAPNAAITYNFGSSGSLAQQISQGAPTDVFLSASQQWMDDLEEQGQILAGSRQNLLLNSLVMITPQDNADITDFSDFETDKVTKLAMGEPESVPAGRYAKEALTAMNMFEALQPKLVFGKDVRQVLSYVETGNVDAGLVYATDAKISDQVQIVATAPADTHSPIIYPVGVVADSEHAEAAQAFVNFLSSDTAVKIFEEYGFAMAE</sequence>
<dbReference type="Proteomes" id="UP000050465">
    <property type="component" value="Unassembled WGS sequence"/>
</dbReference>
<organism evidence="7 8">
    <name type="scientific">Phormidesmis priestleyi Ana</name>
    <dbReference type="NCBI Taxonomy" id="1666911"/>
    <lineage>
        <taxon>Bacteria</taxon>
        <taxon>Bacillati</taxon>
        <taxon>Cyanobacteriota</taxon>
        <taxon>Cyanophyceae</taxon>
        <taxon>Leptolyngbyales</taxon>
        <taxon>Leptolyngbyaceae</taxon>
        <taxon>Phormidesmis</taxon>
    </lineage>
</organism>
<feature type="binding site" evidence="5">
    <location>
        <position position="64"/>
    </location>
    <ligand>
        <name>molybdate</name>
        <dbReference type="ChEBI" id="CHEBI:36264"/>
    </ligand>
</feature>
<dbReference type="PROSITE" id="PS51257">
    <property type="entry name" value="PROKAR_LIPOPROTEIN"/>
    <property type="match status" value="1"/>
</dbReference>
<evidence type="ECO:0000313" key="7">
    <source>
        <dbReference type="EMBL" id="KPQ34337.1"/>
    </source>
</evidence>
<feature type="binding site" evidence="5">
    <location>
        <position position="92"/>
    </location>
    <ligand>
        <name>molybdate</name>
        <dbReference type="ChEBI" id="CHEBI:36264"/>
    </ligand>
</feature>
<evidence type="ECO:0000256" key="2">
    <source>
        <dbReference type="ARBA" id="ARBA00022505"/>
    </source>
</evidence>
<dbReference type="EMBL" id="LJZR01000021">
    <property type="protein sequence ID" value="KPQ34337.1"/>
    <property type="molecule type" value="Genomic_DNA"/>
</dbReference>
<dbReference type="NCBIfam" id="TIGR01256">
    <property type="entry name" value="modA"/>
    <property type="match status" value="1"/>
</dbReference>
<dbReference type="PIRSF" id="PIRSF004846">
    <property type="entry name" value="ModA"/>
    <property type="match status" value="1"/>
</dbReference>
<dbReference type="GO" id="GO:0015689">
    <property type="term" value="P:molybdate ion transport"/>
    <property type="evidence" value="ECO:0007669"/>
    <property type="project" value="InterPro"/>
</dbReference>
<proteinExistence type="inferred from homology"/>
<dbReference type="GO" id="GO:0046872">
    <property type="term" value="F:metal ion binding"/>
    <property type="evidence" value="ECO:0007669"/>
    <property type="project" value="UniProtKB-KW"/>
</dbReference>
<evidence type="ECO:0000256" key="1">
    <source>
        <dbReference type="ARBA" id="ARBA00009175"/>
    </source>
</evidence>
<dbReference type="PATRIC" id="fig|1666911.3.peg.403"/>
<evidence type="ECO:0000256" key="5">
    <source>
        <dbReference type="PIRSR" id="PIRSR004846-1"/>
    </source>
</evidence>
<dbReference type="CDD" id="cd13537">
    <property type="entry name" value="PBP2_YvgL_like"/>
    <property type="match status" value="1"/>
</dbReference>
<evidence type="ECO:0000256" key="3">
    <source>
        <dbReference type="ARBA" id="ARBA00022723"/>
    </source>
</evidence>
<name>A0A0P7YV11_9CYAN</name>
<dbReference type="InterPro" id="IPR041879">
    <property type="entry name" value="YvgL-like_PBP2"/>
</dbReference>
<gene>
    <name evidence="7" type="primary">modA</name>
    <name evidence="7" type="ORF">HLUCCA11_15570</name>
</gene>
<dbReference type="SUPFAM" id="SSF53850">
    <property type="entry name" value="Periplasmic binding protein-like II"/>
    <property type="match status" value="1"/>
</dbReference>
<feature type="binding site" evidence="5">
    <location>
        <position position="218"/>
    </location>
    <ligand>
        <name>molybdate</name>
        <dbReference type="ChEBI" id="CHEBI:36264"/>
    </ligand>
</feature>